<dbReference type="SUPFAM" id="SSF54909">
    <property type="entry name" value="Dimeric alpha+beta barrel"/>
    <property type="match status" value="1"/>
</dbReference>
<keyword evidence="4" id="KW-0560">Oxidoreductase</keyword>
<evidence type="ECO:0000256" key="5">
    <source>
        <dbReference type="ARBA" id="ARBA00023004"/>
    </source>
</evidence>
<evidence type="ECO:0000256" key="3">
    <source>
        <dbReference type="ARBA" id="ARBA00022723"/>
    </source>
</evidence>
<dbReference type="STRING" id="1178516.AWR27_03475"/>
<dbReference type="EMBL" id="CP014263">
    <property type="protein sequence ID" value="AQG78481.1"/>
    <property type="molecule type" value="Genomic_DNA"/>
</dbReference>
<dbReference type="AlphaFoldDB" id="A0A1P9WSW8"/>
<accession>A0A1P9WSW8</accession>
<reference evidence="6 7" key="1">
    <citation type="submission" date="2016-01" db="EMBL/GenBank/DDBJ databases">
        <authorList>
            <person name="Oliw E.H."/>
        </authorList>
    </citation>
    <scope>NUCLEOTIDE SEQUENCE [LARGE SCALE GENOMIC DNA]</scope>
    <source>
        <strain evidence="6 7">DY10</strain>
    </source>
</reference>
<dbReference type="InterPro" id="IPR006314">
    <property type="entry name" value="Dyp_peroxidase"/>
</dbReference>
<dbReference type="PROSITE" id="PS51404">
    <property type="entry name" value="DYP_PEROXIDASE"/>
    <property type="match status" value="1"/>
</dbReference>
<dbReference type="GO" id="GO:0020037">
    <property type="term" value="F:heme binding"/>
    <property type="evidence" value="ECO:0007669"/>
    <property type="project" value="InterPro"/>
</dbReference>
<dbReference type="GO" id="GO:0005829">
    <property type="term" value="C:cytosol"/>
    <property type="evidence" value="ECO:0007669"/>
    <property type="project" value="TreeGrafter"/>
</dbReference>
<proteinExistence type="predicted"/>
<dbReference type="GO" id="GO:0046872">
    <property type="term" value="F:metal ion binding"/>
    <property type="evidence" value="ECO:0007669"/>
    <property type="project" value="UniProtKB-KW"/>
</dbReference>
<keyword evidence="2" id="KW-0575">Peroxidase</keyword>
<dbReference type="PANTHER" id="PTHR30521:SF5">
    <property type="entry name" value="BLR4509 PROTEIN"/>
    <property type="match status" value="1"/>
</dbReference>
<dbReference type="Proteomes" id="UP000187941">
    <property type="component" value="Chromosome"/>
</dbReference>
<name>A0A1P9WSW8_9BACT</name>
<keyword evidence="7" id="KW-1185">Reference proteome</keyword>
<keyword evidence="3" id="KW-0479">Metal-binding</keyword>
<evidence type="ECO:0008006" key="8">
    <source>
        <dbReference type="Google" id="ProtNLM"/>
    </source>
</evidence>
<gene>
    <name evidence="6" type="ORF">AWR27_03475</name>
</gene>
<dbReference type="RefSeq" id="WP_077129921.1">
    <property type="nucleotide sequence ID" value="NZ_CP014263.1"/>
</dbReference>
<evidence type="ECO:0000313" key="7">
    <source>
        <dbReference type="Proteomes" id="UP000187941"/>
    </source>
</evidence>
<dbReference type="NCBIfam" id="TIGR01413">
    <property type="entry name" value="Dyp_perox_fam"/>
    <property type="match status" value="1"/>
</dbReference>
<evidence type="ECO:0000313" key="6">
    <source>
        <dbReference type="EMBL" id="AQG78481.1"/>
    </source>
</evidence>
<dbReference type="PANTHER" id="PTHR30521">
    <property type="entry name" value="DEFERROCHELATASE/PEROXIDASE"/>
    <property type="match status" value="1"/>
</dbReference>
<evidence type="ECO:0000256" key="1">
    <source>
        <dbReference type="ARBA" id="ARBA00001970"/>
    </source>
</evidence>
<dbReference type="OrthoDB" id="9781066at2"/>
<evidence type="ECO:0000256" key="4">
    <source>
        <dbReference type="ARBA" id="ARBA00023002"/>
    </source>
</evidence>
<dbReference type="InterPro" id="IPR011008">
    <property type="entry name" value="Dimeric_a/b-barrel"/>
</dbReference>
<dbReference type="KEGG" id="smon:AWR27_03475"/>
<comment type="cofactor">
    <cofactor evidence="1">
        <name>heme b</name>
        <dbReference type="ChEBI" id="CHEBI:60344"/>
    </cofactor>
</comment>
<protein>
    <recommendedName>
        <fullName evidence="8">Peroxidase</fullName>
    </recommendedName>
</protein>
<evidence type="ECO:0000256" key="2">
    <source>
        <dbReference type="ARBA" id="ARBA00022559"/>
    </source>
</evidence>
<organism evidence="6 7">
    <name type="scientific">Spirosoma montaniterrae</name>
    <dbReference type="NCBI Taxonomy" id="1178516"/>
    <lineage>
        <taxon>Bacteria</taxon>
        <taxon>Pseudomonadati</taxon>
        <taxon>Bacteroidota</taxon>
        <taxon>Cytophagia</taxon>
        <taxon>Cytophagales</taxon>
        <taxon>Cytophagaceae</taxon>
        <taxon>Spirosoma</taxon>
    </lineage>
</organism>
<sequence>MKAPESNVELADVQGLLAGGYGKLPVAQFILLQIIDAQRATYWLRRLADDLTNAAQNPDDGAVNLAFTLSGFQALGMPQQAWELFSQEFQQSMAAPHRAKKLGDLNESDPKRWQWGGPSNQPIDLLLMLYARSLDELNDRLTTYQAGFAAGGVQIVHLPAVSAPASLEKEHFGFVDGISQPAVEGLPRSATNSFAQNTTRTGEFILGYPNQYNCLPDRVVWQKSGLPDDDFSKNGTYVVFRQLEQDVRGFWTSARQAAQKLHKRADADTCLQVAAKWIGRSPDGTPTTYFPNTDKQTDNQPPNDFAYAQADPHGLGCPLGAHIRRANPRDALGPTPDISAVVSSKHRLLRRGRLYGPPLVNSMAPADMLAALDEQATETEPRGLYFIALNANLSRQFEFVQQTWLLNGKFGGLYNDADPIMGRAPFTTQAEPFAQRTDSLPAFVTVRGGAYFFMPGLRAIRLLTE</sequence>
<keyword evidence="5" id="KW-0408">Iron</keyword>
<dbReference type="GO" id="GO:0004601">
    <property type="term" value="F:peroxidase activity"/>
    <property type="evidence" value="ECO:0007669"/>
    <property type="project" value="UniProtKB-KW"/>
</dbReference>